<reference evidence="1 2" key="1">
    <citation type="journal article" date="2018" name="Front. Plant Sci.">
        <title>Red Clover (Trifolium pratense) and Zigzag Clover (T. medium) - A Picture of Genomic Similarities and Differences.</title>
        <authorList>
            <person name="Dluhosova J."/>
            <person name="Istvanek J."/>
            <person name="Nedelnik J."/>
            <person name="Repkova J."/>
        </authorList>
    </citation>
    <scope>NUCLEOTIDE SEQUENCE [LARGE SCALE GENOMIC DNA]</scope>
    <source>
        <strain evidence="2">cv. 10/8</strain>
        <tissue evidence="1">Leaf</tissue>
    </source>
</reference>
<proteinExistence type="predicted"/>
<keyword evidence="1" id="KW-0808">Transferase</keyword>
<keyword evidence="1" id="KW-0695">RNA-directed DNA polymerase</keyword>
<sequence>MLQRFGFGRKWRSWMRACVCAGNMSVLVNGSPTDEIWIKRGLKQGDPIAPLLFLLVAEGLGALMRKAVE</sequence>
<evidence type="ECO:0000313" key="1">
    <source>
        <dbReference type="EMBL" id="MCI42483.1"/>
    </source>
</evidence>
<accession>A0A392S0S3</accession>
<organism evidence="1 2">
    <name type="scientific">Trifolium medium</name>
    <dbReference type="NCBI Taxonomy" id="97028"/>
    <lineage>
        <taxon>Eukaryota</taxon>
        <taxon>Viridiplantae</taxon>
        <taxon>Streptophyta</taxon>
        <taxon>Embryophyta</taxon>
        <taxon>Tracheophyta</taxon>
        <taxon>Spermatophyta</taxon>
        <taxon>Magnoliopsida</taxon>
        <taxon>eudicotyledons</taxon>
        <taxon>Gunneridae</taxon>
        <taxon>Pentapetalae</taxon>
        <taxon>rosids</taxon>
        <taxon>fabids</taxon>
        <taxon>Fabales</taxon>
        <taxon>Fabaceae</taxon>
        <taxon>Papilionoideae</taxon>
        <taxon>50 kb inversion clade</taxon>
        <taxon>NPAAA clade</taxon>
        <taxon>Hologalegina</taxon>
        <taxon>IRL clade</taxon>
        <taxon>Trifolieae</taxon>
        <taxon>Trifolium</taxon>
    </lineage>
</organism>
<protein>
    <submittedName>
        <fullName evidence="1">LINE-1 reverse transcriptase like</fullName>
    </submittedName>
</protein>
<keyword evidence="1" id="KW-0548">Nucleotidyltransferase</keyword>
<evidence type="ECO:0000313" key="2">
    <source>
        <dbReference type="Proteomes" id="UP000265520"/>
    </source>
</evidence>
<feature type="non-terminal residue" evidence="1">
    <location>
        <position position="69"/>
    </location>
</feature>
<dbReference type="GO" id="GO:0003964">
    <property type="term" value="F:RNA-directed DNA polymerase activity"/>
    <property type="evidence" value="ECO:0007669"/>
    <property type="project" value="UniProtKB-KW"/>
</dbReference>
<dbReference type="EMBL" id="LXQA010305155">
    <property type="protein sequence ID" value="MCI42483.1"/>
    <property type="molecule type" value="Genomic_DNA"/>
</dbReference>
<comment type="caution">
    <text evidence="1">The sequence shown here is derived from an EMBL/GenBank/DDBJ whole genome shotgun (WGS) entry which is preliminary data.</text>
</comment>
<keyword evidence="2" id="KW-1185">Reference proteome</keyword>
<name>A0A392S0S3_9FABA</name>
<dbReference type="AlphaFoldDB" id="A0A392S0S3"/>
<dbReference type="Proteomes" id="UP000265520">
    <property type="component" value="Unassembled WGS sequence"/>
</dbReference>